<dbReference type="SUPFAM" id="SSF48576">
    <property type="entry name" value="Terpenoid synthases"/>
    <property type="match status" value="1"/>
</dbReference>
<evidence type="ECO:0000256" key="2">
    <source>
        <dbReference type="ARBA" id="ARBA00023239"/>
    </source>
</evidence>
<evidence type="ECO:0000313" key="3">
    <source>
        <dbReference type="EMBL" id="KAF8894208.1"/>
    </source>
</evidence>
<evidence type="ECO:0000256" key="1">
    <source>
        <dbReference type="ARBA" id="ARBA00007946"/>
    </source>
</evidence>
<keyword evidence="2" id="KW-0456">Lyase</keyword>
<evidence type="ECO:0000313" key="4">
    <source>
        <dbReference type="Proteomes" id="UP000724874"/>
    </source>
</evidence>
<dbReference type="InterPro" id="IPR008949">
    <property type="entry name" value="Isoprenoid_synthase_dom_sf"/>
</dbReference>
<dbReference type="EMBL" id="JADNYJ010000065">
    <property type="protein sequence ID" value="KAF8894208.1"/>
    <property type="molecule type" value="Genomic_DNA"/>
</dbReference>
<name>A0A9P5NLP8_GYMJU</name>
<keyword evidence="4" id="KW-1185">Reference proteome</keyword>
<accession>A0A9P5NLP8</accession>
<reference evidence="3" key="1">
    <citation type="submission" date="2020-11" db="EMBL/GenBank/DDBJ databases">
        <authorList>
            <consortium name="DOE Joint Genome Institute"/>
            <person name="Ahrendt S."/>
            <person name="Riley R."/>
            <person name="Andreopoulos W."/>
            <person name="LaButti K."/>
            <person name="Pangilinan J."/>
            <person name="Ruiz-duenas F.J."/>
            <person name="Barrasa J.M."/>
            <person name="Sanchez-Garcia M."/>
            <person name="Camarero S."/>
            <person name="Miyauchi S."/>
            <person name="Serrano A."/>
            <person name="Linde D."/>
            <person name="Babiker R."/>
            <person name="Drula E."/>
            <person name="Ayuso-Fernandez I."/>
            <person name="Pacheco R."/>
            <person name="Padilla G."/>
            <person name="Ferreira P."/>
            <person name="Barriuso J."/>
            <person name="Kellner H."/>
            <person name="Castanera R."/>
            <person name="Alfaro M."/>
            <person name="Ramirez L."/>
            <person name="Pisabarro A.G."/>
            <person name="Kuo A."/>
            <person name="Tritt A."/>
            <person name="Lipzen A."/>
            <person name="He G."/>
            <person name="Yan M."/>
            <person name="Ng V."/>
            <person name="Cullen D."/>
            <person name="Martin F."/>
            <person name="Rosso M.-N."/>
            <person name="Henrissat B."/>
            <person name="Hibbett D."/>
            <person name="Martinez A.T."/>
            <person name="Grigoriev I.V."/>
        </authorList>
    </citation>
    <scope>NUCLEOTIDE SEQUENCE</scope>
    <source>
        <strain evidence="3">AH 44721</strain>
    </source>
</reference>
<dbReference type="AlphaFoldDB" id="A0A9P5NLP8"/>
<dbReference type="GO" id="GO:0016838">
    <property type="term" value="F:carbon-oxygen lyase activity, acting on phosphates"/>
    <property type="evidence" value="ECO:0007669"/>
    <property type="project" value="InterPro"/>
</dbReference>
<gene>
    <name evidence="3" type="ORF">CPB84DRAFT_1848546</name>
</gene>
<sequence length="312" mass="35333">MSQKPAVIEEDQFASQYKKIITNFVKDLDYVPPNTRGADFDISSSQTYQSLLSEFSPYGTRAGWVEATCLAAASSAELPYPEHPVEVKLLIARFTWYLLYMDDLGHKDPASLKTFQHSMLTKQTSERSILEGLRKNLADMSDHWNPIAANCITVAGMDFITGRLMEMEPSIRDMKSSTLATSWPNYLRVKTGASPGYAFFIYPTASVPDLSTYIQMIEDIRFFIDYANDVLSFYKEALVGETNNYIHYRAEVTGKEIVQTIQDVANEVVDTHSRISQALESTKASKPWKLFANGLLDFHFATKRYRLSDLGF</sequence>
<dbReference type="Proteomes" id="UP000724874">
    <property type="component" value="Unassembled WGS sequence"/>
</dbReference>
<dbReference type="SFLD" id="SFLDG01021">
    <property type="entry name" value="Trichodiene_Synthase_Like"/>
    <property type="match status" value="1"/>
</dbReference>
<dbReference type="InterPro" id="IPR024652">
    <property type="entry name" value="Trichodiene_synth"/>
</dbReference>
<dbReference type="SFLD" id="SFLDS00005">
    <property type="entry name" value="Isoprenoid_Synthase_Type_I"/>
    <property type="match status" value="1"/>
</dbReference>
<proteinExistence type="inferred from homology"/>
<comment type="caution">
    <text evidence="3">The sequence shown here is derived from an EMBL/GenBank/DDBJ whole genome shotgun (WGS) entry which is preliminary data.</text>
</comment>
<dbReference type="Pfam" id="PF06330">
    <property type="entry name" value="TRI5"/>
    <property type="match status" value="1"/>
</dbReference>
<comment type="similarity">
    <text evidence="1">Belongs to the trichodiene synthase family.</text>
</comment>
<dbReference type="OrthoDB" id="2998174at2759"/>
<protein>
    <submittedName>
        <fullName evidence="3">Isoprenoid synthase domain-containing protein</fullName>
    </submittedName>
</protein>
<dbReference type="Gene3D" id="1.10.600.10">
    <property type="entry name" value="Farnesyl Diphosphate Synthase"/>
    <property type="match status" value="1"/>
</dbReference>
<organism evidence="3 4">
    <name type="scientific">Gymnopilus junonius</name>
    <name type="common">Spectacular rustgill mushroom</name>
    <name type="synonym">Gymnopilus spectabilis subsp. junonius</name>
    <dbReference type="NCBI Taxonomy" id="109634"/>
    <lineage>
        <taxon>Eukaryota</taxon>
        <taxon>Fungi</taxon>
        <taxon>Dikarya</taxon>
        <taxon>Basidiomycota</taxon>
        <taxon>Agaricomycotina</taxon>
        <taxon>Agaricomycetes</taxon>
        <taxon>Agaricomycetidae</taxon>
        <taxon>Agaricales</taxon>
        <taxon>Agaricineae</taxon>
        <taxon>Hymenogastraceae</taxon>
        <taxon>Gymnopilus</taxon>
    </lineage>
</organism>